<dbReference type="PANTHER" id="PTHR30308">
    <property type="entry name" value="TMRNA-BINDING COMPONENT OF TRANS-TRANSLATION TAGGING COMPLEX"/>
    <property type="match status" value="1"/>
</dbReference>
<gene>
    <name evidence="3" type="primary">smpB</name>
    <name evidence="4" type="ORF">CfP315_0291</name>
</gene>
<dbReference type="GO" id="GO:0070930">
    <property type="term" value="P:trans-translation-dependent protein tagging"/>
    <property type="evidence" value="ECO:0007669"/>
    <property type="project" value="TreeGrafter"/>
</dbReference>
<dbReference type="InterPro" id="IPR023620">
    <property type="entry name" value="SmpB"/>
</dbReference>
<dbReference type="GO" id="GO:0070929">
    <property type="term" value="P:trans-translation"/>
    <property type="evidence" value="ECO:0007669"/>
    <property type="project" value="UniProtKB-UniRule"/>
</dbReference>
<dbReference type="AlphaFoldDB" id="A0AA48IGT3"/>
<dbReference type="Pfam" id="PF01668">
    <property type="entry name" value="SmpB"/>
    <property type="match status" value="1"/>
</dbReference>
<evidence type="ECO:0000313" key="4">
    <source>
        <dbReference type="EMBL" id="BED91765.1"/>
    </source>
</evidence>
<dbReference type="KEGG" id="ips:CfP315_0291"/>
<dbReference type="Gene3D" id="2.40.280.10">
    <property type="match status" value="1"/>
</dbReference>
<comment type="similarity">
    <text evidence="3">Belongs to the SmpB family.</text>
</comment>
<dbReference type="CDD" id="cd09294">
    <property type="entry name" value="SmpB"/>
    <property type="match status" value="1"/>
</dbReference>
<dbReference type="EMBL" id="AP027924">
    <property type="protein sequence ID" value="BED91765.1"/>
    <property type="molecule type" value="Genomic_DNA"/>
</dbReference>
<dbReference type="InterPro" id="IPR000037">
    <property type="entry name" value="SsrA-bd_prot"/>
</dbReference>
<keyword evidence="2 3" id="KW-0694">RNA-binding</keyword>
<organism evidence="4">
    <name type="scientific">Candidatus Improbicoccus pseudotrichonymphae</name>
    <dbReference type="NCBI Taxonomy" id="3033792"/>
    <lineage>
        <taxon>Bacteria</taxon>
        <taxon>Bacillati</taxon>
        <taxon>Bacillota</taxon>
        <taxon>Clostridia</taxon>
        <taxon>Candidatus Improbicoccus</taxon>
    </lineage>
</organism>
<dbReference type="GO" id="GO:0003723">
    <property type="term" value="F:RNA binding"/>
    <property type="evidence" value="ECO:0007669"/>
    <property type="project" value="UniProtKB-UniRule"/>
</dbReference>
<reference evidence="4" key="1">
    <citation type="journal article" date="2023" name="ISME J.">
        <title>Emergence of putative energy parasites within Clostridia revealed by genome analysis of a novel endosymbiotic clade.</title>
        <authorList>
            <person name="Takahashi K."/>
            <person name="Kuwahara H."/>
            <person name="Horikawa Y."/>
            <person name="Izawa K."/>
            <person name="Kato D."/>
            <person name="Inagaki T."/>
            <person name="Yuki M."/>
            <person name="Ohkuma M."/>
            <person name="Hongoh Y."/>
        </authorList>
    </citation>
    <scope>NUCLEOTIDE SEQUENCE</scope>
    <source>
        <strain evidence="4">CfP3-15</strain>
    </source>
</reference>
<dbReference type="PANTHER" id="PTHR30308:SF2">
    <property type="entry name" value="SSRA-BINDING PROTEIN"/>
    <property type="match status" value="1"/>
</dbReference>
<dbReference type="HAMAP" id="MF_00023">
    <property type="entry name" value="SmpB"/>
    <property type="match status" value="1"/>
</dbReference>
<proteinExistence type="inferred from homology"/>
<sequence length="157" mass="18232">MQNKNYRNVSQNKKAYHNYFVLESFEVGIVLNGTEVKSIRAGKINIKDSWCQISHGELYVNNLHVSSYSHGNIFNHDPIRIRKLLAHKNEIMKILGQIKKKGISVIPLSVYFKNSLIKLKIGLCKGKKLYDKRAEIAKKDSDLEKRRILKSFNRNNF</sequence>
<dbReference type="GO" id="GO:0005829">
    <property type="term" value="C:cytosol"/>
    <property type="evidence" value="ECO:0007669"/>
    <property type="project" value="TreeGrafter"/>
</dbReference>
<dbReference type="Proteomes" id="UP001337580">
    <property type="component" value="Chromosome"/>
</dbReference>
<dbReference type="SUPFAM" id="SSF74982">
    <property type="entry name" value="Small protein B (SmpB)"/>
    <property type="match status" value="1"/>
</dbReference>
<keyword evidence="1 3" id="KW-0963">Cytoplasm</keyword>
<dbReference type="NCBIfam" id="NF003843">
    <property type="entry name" value="PRK05422.1"/>
    <property type="match status" value="1"/>
</dbReference>
<comment type="subcellular location">
    <subcellularLocation>
        <location evidence="3">Cytoplasm</location>
    </subcellularLocation>
    <text evidence="3">The tmRNA-SmpB complex associates with stalled 70S ribosomes.</text>
</comment>
<evidence type="ECO:0000256" key="3">
    <source>
        <dbReference type="HAMAP-Rule" id="MF_00023"/>
    </source>
</evidence>
<evidence type="ECO:0000256" key="2">
    <source>
        <dbReference type="ARBA" id="ARBA00022884"/>
    </source>
</evidence>
<name>A0AA48IGT3_9FIRM</name>
<evidence type="ECO:0000256" key="1">
    <source>
        <dbReference type="ARBA" id="ARBA00022490"/>
    </source>
</evidence>
<protein>
    <recommendedName>
        <fullName evidence="3">SsrA-binding protein</fullName>
    </recommendedName>
    <alternativeName>
        <fullName evidence="3">Small protein B</fullName>
    </alternativeName>
</protein>
<accession>A0AA48IGT3</accession>
<dbReference type="NCBIfam" id="TIGR00086">
    <property type="entry name" value="smpB"/>
    <property type="match status" value="1"/>
</dbReference>
<comment type="function">
    <text evidence="3">Required for rescue of stalled ribosomes mediated by trans-translation. Binds to transfer-messenger RNA (tmRNA), required for stable association of tmRNA with ribosomes. tmRNA and SmpB together mimic tRNA shape, replacing the anticodon stem-loop with SmpB. tmRNA is encoded by the ssrA gene; the 2 termini fold to resemble tRNA(Ala) and it encodes a 'tag peptide', a short internal open reading frame. During trans-translation Ala-aminoacylated tmRNA acts like a tRNA, entering the A-site of stalled ribosomes, displacing the stalled mRNA. The ribosome then switches to translate the ORF on the tmRNA; the nascent peptide is terminated with the 'tag peptide' encoded by the tmRNA and targeted for degradation. The ribosome is freed to recommence translation, which seems to be the essential function of trans-translation.</text>
</comment>